<dbReference type="EMBL" id="WOCE01000002">
    <property type="protein sequence ID" value="KAE9618883.1"/>
    <property type="molecule type" value="Genomic_DNA"/>
</dbReference>
<comment type="caution">
    <text evidence="1">The sequence shown here is derived from an EMBL/GenBank/DDBJ whole genome shotgun (WGS) entry which is preliminary data.</text>
</comment>
<gene>
    <name evidence="1" type="ORF">Lalb_Chr02g0147351</name>
</gene>
<evidence type="ECO:0000313" key="1">
    <source>
        <dbReference type="EMBL" id="KAE9618883.1"/>
    </source>
</evidence>
<dbReference type="OrthoDB" id="586794at2759"/>
<name>A0A6A4QZH6_LUPAL</name>
<dbReference type="Proteomes" id="UP000447434">
    <property type="component" value="Chromosome 2"/>
</dbReference>
<proteinExistence type="predicted"/>
<reference evidence="2" key="1">
    <citation type="journal article" date="2020" name="Nat. Commun.">
        <title>Genome sequence of the cluster root forming white lupin.</title>
        <authorList>
            <person name="Hufnagel B."/>
            <person name="Marques A."/>
            <person name="Soriano A."/>
            <person name="Marques L."/>
            <person name="Divol F."/>
            <person name="Doumas P."/>
            <person name="Sallet E."/>
            <person name="Mancinotti D."/>
            <person name="Carrere S."/>
            <person name="Marande W."/>
            <person name="Arribat S."/>
            <person name="Keller J."/>
            <person name="Huneau C."/>
            <person name="Blein T."/>
            <person name="Aime D."/>
            <person name="Laguerre M."/>
            <person name="Taylor J."/>
            <person name="Schubert V."/>
            <person name="Nelson M."/>
            <person name="Geu-Flores F."/>
            <person name="Crespi M."/>
            <person name="Gallardo-Guerrero K."/>
            <person name="Delaux P.-M."/>
            <person name="Salse J."/>
            <person name="Berges H."/>
            <person name="Guyot R."/>
            <person name="Gouzy J."/>
            <person name="Peret B."/>
        </authorList>
    </citation>
    <scope>NUCLEOTIDE SEQUENCE [LARGE SCALE GENOMIC DNA]</scope>
    <source>
        <strain evidence="2">cv. Amiga</strain>
    </source>
</reference>
<keyword evidence="2" id="KW-1185">Reference proteome</keyword>
<dbReference type="PANTHER" id="PTHR35123:SF3">
    <property type="entry name" value="TRANSMEMBRANE PROTEIN"/>
    <property type="match status" value="1"/>
</dbReference>
<sequence length="110" mass="12590">MRSCGYEKLTSADQKISRQGRHCWVKAMNGRLRGLRLSRSRKVSVRAFSAILLPSRILVRIYNDVVNQMNLENMCSAIVLPTQWGLPVLSHPSNLCRNVAPLDRKVICYY</sequence>
<dbReference type="PANTHER" id="PTHR35123">
    <property type="entry name" value="OS07G0633900 PROTEIN-RELATED"/>
    <property type="match status" value="1"/>
</dbReference>
<evidence type="ECO:0000313" key="2">
    <source>
        <dbReference type="Proteomes" id="UP000447434"/>
    </source>
</evidence>
<organism evidence="1 2">
    <name type="scientific">Lupinus albus</name>
    <name type="common">White lupine</name>
    <name type="synonym">Lupinus termis</name>
    <dbReference type="NCBI Taxonomy" id="3870"/>
    <lineage>
        <taxon>Eukaryota</taxon>
        <taxon>Viridiplantae</taxon>
        <taxon>Streptophyta</taxon>
        <taxon>Embryophyta</taxon>
        <taxon>Tracheophyta</taxon>
        <taxon>Spermatophyta</taxon>
        <taxon>Magnoliopsida</taxon>
        <taxon>eudicotyledons</taxon>
        <taxon>Gunneridae</taxon>
        <taxon>Pentapetalae</taxon>
        <taxon>rosids</taxon>
        <taxon>fabids</taxon>
        <taxon>Fabales</taxon>
        <taxon>Fabaceae</taxon>
        <taxon>Papilionoideae</taxon>
        <taxon>50 kb inversion clade</taxon>
        <taxon>genistoids sensu lato</taxon>
        <taxon>core genistoids</taxon>
        <taxon>Genisteae</taxon>
        <taxon>Lupinus</taxon>
    </lineage>
</organism>
<protein>
    <submittedName>
        <fullName evidence="1">Uncharacterized protein</fullName>
    </submittedName>
</protein>
<dbReference type="AlphaFoldDB" id="A0A6A4QZH6"/>
<accession>A0A6A4QZH6</accession>